<evidence type="ECO:0000259" key="4">
    <source>
        <dbReference type="SMART" id="SM00382"/>
    </source>
</evidence>
<dbReference type="AlphaFoldDB" id="A0AAD8Y1V8"/>
<evidence type="ECO:0000256" key="3">
    <source>
        <dbReference type="ARBA" id="ARBA00023271"/>
    </source>
</evidence>
<dbReference type="SUPFAM" id="SSF52540">
    <property type="entry name" value="P-loop containing nucleoside triphosphate hydrolases"/>
    <property type="match status" value="1"/>
</dbReference>
<dbReference type="PANTHER" id="PTHR23075">
    <property type="entry name" value="PUTATIVE ATP-ASE"/>
    <property type="match status" value="1"/>
</dbReference>
<dbReference type="GO" id="GO:0008270">
    <property type="term" value="F:zinc ion binding"/>
    <property type="evidence" value="ECO:0007669"/>
    <property type="project" value="TreeGrafter"/>
</dbReference>
<gene>
    <name evidence="5" type="ORF">QTG54_011801</name>
</gene>
<dbReference type="InterPro" id="IPR003959">
    <property type="entry name" value="ATPase_AAA_core"/>
</dbReference>
<dbReference type="Gene3D" id="3.40.50.300">
    <property type="entry name" value="P-loop containing nucleotide triphosphate hydrolases"/>
    <property type="match status" value="1"/>
</dbReference>
<keyword evidence="6" id="KW-1185">Reference proteome</keyword>
<sequence>MIELLKASIRGALSDNALSLSIPSTSTGDTELNDHLRQLSTQIHAKSNEIVASISTVLDTFDLATPLPPASSGLAHLNELLLGDNDEVVSPSVQFDGAALMQHLSNEVTAIETWEENANNLSLLVMSDFDARRKTSAVEEDAVAEVMLDLYHNELNAIGTYRDEPPNDDNGFPTPDSIWDGVYVEKSRIPHDVSLDIIKNTSLHSYLLRKDNQRNVIISEKERKTRRHIGVIEPGILFQNVSVNGKVDPTAVFSYNIGAVSQLAELHDDLSAKLKASSTFLNQDDAFHSELQQLKESFQNPKQLALDVATLEADEGLTRVELMKQQIVHSVNLNLTVAKQSYMESSHASKDTSAERMSTAEREYKDAREGHLDHASASLEAVLAYLASLDDMKSIYSSTSRDLLDMVEESAVESNVAQEVIHAEADIERENEVVSINQINLLGHARIEETKEFIQNVFWNLAGCFHHAVSTSTGRQQFVFYIGVAASLVLALSTIKEIISLSCAVLLRLFITPRLVREYGNLRFGMRWSSKAQTQMGSIILPSPIKERIERASKTACFARKRRLPLRNILLHGNPGCGKSVTAKAIAQSIPSLPYALMSGSDVFPLGNQGPSELRRLLSWANKHGGIIIIDEAECALGKRGKAIQGDEQQQQQQQQDFSRDCLNVLLSLTGTMGNIMLILTTTNPGELDEAVLDRMDEIIHLPSLASTERTCLLRSHFSRLFELEPEQPASFVDRMLRPIRGSTNKARYDNKFDVMRSISDLATAAELDTCSGRELQKLLQGVAYMTYSSDAGVLNQSLWARETKKMMASFTAKHKGMSIEANGRLRRSVKHEIETVKAQKRNKIQYKPELPDATDEDDDENSLGYNEYLLGKHANRGASKRSVQANETPAKRVITRSVSKGRHARTPLGDITPLRVFESSLR</sequence>
<name>A0AAD8Y1V8_9STRA</name>
<evidence type="ECO:0000313" key="5">
    <source>
        <dbReference type="EMBL" id="KAK1737515.1"/>
    </source>
</evidence>
<keyword evidence="2" id="KW-0175">Coiled coil</keyword>
<dbReference type="SMART" id="SM00382">
    <property type="entry name" value="AAA"/>
    <property type="match status" value="1"/>
</dbReference>
<dbReference type="InterPro" id="IPR027417">
    <property type="entry name" value="P-loop_NTPase"/>
</dbReference>
<comment type="subcellular location">
    <subcellularLocation>
        <location evidence="1">Mitochondrion matrix</location>
        <location evidence="1">Mitochondrion nucleoid</location>
    </subcellularLocation>
</comment>
<dbReference type="GO" id="GO:0042645">
    <property type="term" value="C:mitochondrial nucleoid"/>
    <property type="evidence" value="ECO:0007669"/>
    <property type="project" value="UniProtKB-SubCell"/>
</dbReference>
<evidence type="ECO:0000313" key="6">
    <source>
        <dbReference type="Proteomes" id="UP001224775"/>
    </source>
</evidence>
<organism evidence="5 6">
    <name type="scientific">Skeletonema marinoi</name>
    <dbReference type="NCBI Taxonomy" id="267567"/>
    <lineage>
        <taxon>Eukaryota</taxon>
        <taxon>Sar</taxon>
        <taxon>Stramenopiles</taxon>
        <taxon>Ochrophyta</taxon>
        <taxon>Bacillariophyta</taxon>
        <taxon>Coscinodiscophyceae</taxon>
        <taxon>Thalassiosirophycidae</taxon>
        <taxon>Thalassiosirales</taxon>
        <taxon>Skeletonemataceae</taxon>
        <taxon>Skeletonema</taxon>
        <taxon>Skeletonema marinoi-dohrnii complex</taxon>
    </lineage>
</organism>
<evidence type="ECO:0000256" key="2">
    <source>
        <dbReference type="ARBA" id="ARBA00023054"/>
    </source>
</evidence>
<dbReference type="EMBL" id="JATAAI010000025">
    <property type="protein sequence ID" value="KAK1737515.1"/>
    <property type="molecule type" value="Genomic_DNA"/>
</dbReference>
<dbReference type="GO" id="GO:0016887">
    <property type="term" value="F:ATP hydrolysis activity"/>
    <property type="evidence" value="ECO:0007669"/>
    <property type="project" value="InterPro"/>
</dbReference>
<dbReference type="GO" id="GO:0007005">
    <property type="term" value="P:mitochondrion organization"/>
    <property type="evidence" value="ECO:0007669"/>
    <property type="project" value="TreeGrafter"/>
</dbReference>
<comment type="caution">
    <text evidence="5">The sequence shown here is derived from an EMBL/GenBank/DDBJ whole genome shotgun (WGS) entry which is preliminary data.</text>
</comment>
<proteinExistence type="predicted"/>
<dbReference type="InterPro" id="IPR003593">
    <property type="entry name" value="AAA+_ATPase"/>
</dbReference>
<feature type="domain" description="AAA+ ATPase" evidence="4">
    <location>
        <begin position="565"/>
        <end position="706"/>
    </location>
</feature>
<dbReference type="PANTHER" id="PTHR23075:SF0">
    <property type="entry name" value="ATPASE FAMILY AAA DOMAIN-CONTAINING PROTEIN 3"/>
    <property type="match status" value="1"/>
</dbReference>
<dbReference type="GO" id="GO:0005524">
    <property type="term" value="F:ATP binding"/>
    <property type="evidence" value="ECO:0007669"/>
    <property type="project" value="InterPro"/>
</dbReference>
<keyword evidence="3" id="KW-0496">Mitochondrion</keyword>
<dbReference type="Proteomes" id="UP001224775">
    <property type="component" value="Unassembled WGS sequence"/>
</dbReference>
<reference evidence="5" key="1">
    <citation type="submission" date="2023-06" db="EMBL/GenBank/DDBJ databases">
        <title>Survivors Of The Sea: Transcriptome response of Skeletonema marinoi to long-term dormancy.</title>
        <authorList>
            <person name="Pinder M.I.M."/>
            <person name="Kourtchenko O."/>
            <person name="Robertson E.K."/>
            <person name="Larsson T."/>
            <person name="Maumus F."/>
            <person name="Osuna-Cruz C.M."/>
            <person name="Vancaester E."/>
            <person name="Stenow R."/>
            <person name="Vandepoele K."/>
            <person name="Ploug H."/>
            <person name="Bruchert V."/>
            <person name="Godhe A."/>
            <person name="Topel M."/>
        </authorList>
    </citation>
    <scope>NUCLEOTIDE SEQUENCE</scope>
    <source>
        <strain evidence="5">R05AC</strain>
    </source>
</reference>
<accession>A0AAD8Y1V8</accession>
<evidence type="ECO:0000256" key="1">
    <source>
        <dbReference type="ARBA" id="ARBA00004436"/>
    </source>
</evidence>
<keyword evidence="3" id="KW-1135">Mitochondrion nucleoid</keyword>
<protein>
    <submittedName>
        <fullName evidence="5">P-loop NTPase family protein</fullName>
    </submittedName>
</protein>
<dbReference type="Pfam" id="PF00004">
    <property type="entry name" value="AAA"/>
    <property type="match status" value="1"/>
</dbReference>